<feature type="site" description="Important for catalytic activity" evidence="7">
    <location>
        <position position="207"/>
    </location>
</feature>
<name>A0A2M7QE60_9BACT</name>
<accession>A0A2M7QE60</accession>
<evidence type="ECO:0000256" key="4">
    <source>
        <dbReference type="ARBA" id="ARBA00023136"/>
    </source>
</evidence>
<evidence type="ECO:0000256" key="3">
    <source>
        <dbReference type="ARBA" id="ARBA00022989"/>
    </source>
</evidence>
<keyword evidence="5 7" id="KW-0456">Lyase</keyword>
<dbReference type="InterPro" id="IPR003770">
    <property type="entry name" value="MLTG-like"/>
</dbReference>
<dbReference type="PANTHER" id="PTHR30518">
    <property type="entry name" value="ENDOLYTIC MUREIN TRANSGLYCOSYLASE"/>
    <property type="match status" value="1"/>
</dbReference>
<feature type="transmembrane region" description="Helical" evidence="7">
    <location>
        <begin position="6"/>
        <end position="26"/>
    </location>
</feature>
<comment type="subcellular location">
    <subcellularLocation>
        <location evidence="7">Cell membrane</location>
        <topology evidence="7">Single-pass membrane protein</topology>
    </subcellularLocation>
</comment>
<dbReference type="NCBIfam" id="TIGR00247">
    <property type="entry name" value="endolytic transglycosylase MltG"/>
    <property type="match status" value="1"/>
</dbReference>
<dbReference type="GO" id="GO:0005886">
    <property type="term" value="C:plasma membrane"/>
    <property type="evidence" value="ECO:0007669"/>
    <property type="project" value="UniProtKB-SubCell"/>
</dbReference>
<evidence type="ECO:0000256" key="7">
    <source>
        <dbReference type="HAMAP-Rule" id="MF_02065"/>
    </source>
</evidence>
<comment type="function">
    <text evidence="7">Functions as a peptidoglycan terminase that cleaves nascent peptidoglycan strands endolytically to terminate their elongation.</text>
</comment>
<reference evidence="9" key="1">
    <citation type="submission" date="2017-09" db="EMBL/GenBank/DDBJ databases">
        <title>Depth-based differentiation of microbial function through sediment-hosted aquifers and enrichment of novel symbionts in the deep terrestrial subsurface.</title>
        <authorList>
            <person name="Probst A.J."/>
            <person name="Ladd B."/>
            <person name="Jarett J.K."/>
            <person name="Geller-Mcgrath D.E."/>
            <person name="Sieber C.M.K."/>
            <person name="Emerson J.B."/>
            <person name="Anantharaman K."/>
            <person name="Thomas B.C."/>
            <person name="Malmstrom R."/>
            <person name="Stieglmeier M."/>
            <person name="Klingl A."/>
            <person name="Woyke T."/>
            <person name="Ryan C.M."/>
            <person name="Banfield J.F."/>
        </authorList>
    </citation>
    <scope>NUCLEOTIDE SEQUENCE [LARGE SCALE GENOMIC DNA]</scope>
</reference>
<keyword evidence="2 7" id="KW-0812">Transmembrane</keyword>
<dbReference type="GO" id="GO:0071555">
    <property type="term" value="P:cell wall organization"/>
    <property type="evidence" value="ECO:0007669"/>
    <property type="project" value="UniProtKB-KW"/>
</dbReference>
<dbReference type="PANTHER" id="PTHR30518:SF2">
    <property type="entry name" value="ENDOLYTIC MUREIN TRANSGLYCOSYLASE"/>
    <property type="match status" value="1"/>
</dbReference>
<dbReference type="EMBL" id="PFLF01000049">
    <property type="protein sequence ID" value="PIY69138.1"/>
    <property type="molecule type" value="Genomic_DNA"/>
</dbReference>
<comment type="similarity">
    <text evidence="7">Belongs to the transglycosylase MltG family.</text>
</comment>
<dbReference type="GO" id="GO:0008932">
    <property type="term" value="F:lytic endotransglycosylase activity"/>
    <property type="evidence" value="ECO:0007669"/>
    <property type="project" value="UniProtKB-UniRule"/>
</dbReference>
<proteinExistence type="inferred from homology"/>
<evidence type="ECO:0000313" key="8">
    <source>
        <dbReference type="EMBL" id="PIY69138.1"/>
    </source>
</evidence>
<sequence length="325" mass="37174">MNKFVVFIAFVIFCVLAGVFLFFRYFGPVGRSSEQQVFIVPQNEVEFDITTSLKEKKLIKNIEAFRFLLDTFAKDKKILSGGYRIAPNMNSWQVFKIVTDKPGLVWVTVSGCVRKEQVGEIVAKALGWDQTKLDQWNILYKTNSPEYFEGVYYPDTYLIPVNETPPEVAKRFINRFNEMFAPYADKYIAANIRWTTGLKIASLIAREAAGQEDARLISGIIWNRLNTDMPLQIDATMQYTLGKKEDGSWWGGIAISEKQNDSPYNSYLYKGLPPTPICSPNIGYIKAALDPAETSCLFYLHDSNKQIHCAETYQKHLENIENYLN</sequence>
<dbReference type="Gene3D" id="3.30.1490.480">
    <property type="entry name" value="Endolytic murein transglycosylase"/>
    <property type="match status" value="1"/>
</dbReference>
<comment type="caution">
    <text evidence="8">The sequence shown here is derived from an EMBL/GenBank/DDBJ whole genome shotgun (WGS) entry which is preliminary data.</text>
</comment>
<dbReference type="HAMAP" id="MF_02065">
    <property type="entry name" value="MltG"/>
    <property type="match status" value="1"/>
</dbReference>
<protein>
    <recommendedName>
        <fullName evidence="7">Endolytic murein transglycosylase</fullName>
        <ecNumber evidence="7">4.2.2.29</ecNumber>
    </recommendedName>
    <alternativeName>
        <fullName evidence="7">Peptidoglycan lytic transglycosylase</fullName>
    </alternativeName>
    <alternativeName>
        <fullName evidence="7">Peptidoglycan polymerization terminase</fullName>
    </alternativeName>
</protein>
<evidence type="ECO:0000256" key="2">
    <source>
        <dbReference type="ARBA" id="ARBA00022692"/>
    </source>
</evidence>
<keyword evidence="6 7" id="KW-0961">Cell wall biogenesis/degradation</keyword>
<keyword evidence="1 7" id="KW-1003">Cell membrane</keyword>
<evidence type="ECO:0000256" key="1">
    <source>
        <dbReference type="ARBA" id="ARBA00022475"/>
    </source>
</evidence>
<comment type="catalytic activity">
    <reaction evidence="7">
        <text>a peptidoglycan chain = a peptidoglycan chain with N-acetyl-1,6-anhydromuramyl-[peptide] at the reducing end + a peptidoglycan chain with N-acetylglucosamine at the non-reducing end.</text>
        <dbReference type="EC" id="4.2.2.29"/>
    </reaction>
</comment>
<evidence type="ECO:0000256" key="5">
    <source>
        <dbReference type="ARBA" id="ARBA00023239"/>
    </source>
</evidence>
<dbReference type="Proteomes" id="UP000230108">
    <property type="component" value="Unassembled WGS sequence"/>
</dbReference>
<keyword evidence="3 7" id="KW-1133">Transmembrane helix</keyword>
<evidence type="ECO:0000313" key="9">
    <source>
        <dbReference type="Proteomes" id="UP000230108"/>
    </source>
</evidence>
<organism evidence="8 9">
    <name type="scientific">Candidatus Roizmanbacteria bacterium CG_4_10_14_0_8_um_filter_39_9</name>
    <dbReference type="NCBI Taxonomy" id="1974829"/>
    <lineage>
        <taxon>Bacteria</taxon>
        <taxon>Candidatus Roizmaniibacteriota</taxon>
    </lineage>
</organism>
<gene>
    <name evidence="7" type="primary">mltG</name>
    <name evidence="8" type="ORF">COY90_02245</name>
</gene>
<dbReference type="GO" id="GO:0009252">
    <property type="term" value="P:peptidoglycan biosynthetic process"/>
    <property type="evidence" value="ECO:0007669"/>
    <property type="project" value="UniProtKB-UniRule"/>
</dbReference>
<evidence type="ECO:0000256" key="6">
    <source>
        <dbReference type="ARBA" id="ARBA00023316"/>
    </source>
</evidence>
<dbReference type="EC" id="4.2.2.29" evidence="7"/>
<keyword evidence="4 7" id="KW-0472">Membrane</keyword>
<dbReference type="Pfam" id="PF02618">
    <property type="entry name" value="YceG"/>
    <property type="match status" value="1"/>
</dbReference>
<dbReference type="AlphaFoldDB" id="A0A2M7QE60"/>